<organism evidence="2 3">
    <name type="scientific">Coniophora puteana (strain RWD-64-598)</name>
    <name type="common">Brown rot fungus</name>
    <dbReference type="NCBI Taxonomy" id="741705"/>
    <lineage>
        <taxon>Eukaryota</taxon>
        <taxon>Fungi</taxon>
        <taxon>Dikarya</taxon>
        <taxon>Basidiomycota</taxon>
        <taxon>Agaricomycotina</taxon>
        <taxon>Agaricomycetes</taxon>
        <taxon>Agaricomycetidae</taxon>
        <taxon>Boletales</taxon>
        <taxon>Coniophorineae</taxon>
        <taxon>Coniophoraceae</taxon>
        <taxon>Coniophora</taxon>
    </lineage>
</organism>
<protein>
    <recommendedName>
        <fullName evidence="1">Protein kinase domain-containing protein</fullName>
    </recommendedName>
</protein>
<keyword evidence="3" id="KW-1185">Reference proteome</keyword>
<dbReference type="InterPro" id="IPR000719">
    <property type="entry name" value="Prot_kinase_dom"/>
</dbReference>
<dbReference type="InterPro" id="IPR011009">
    <property type="entry name" value="Kinase-like_dom_sf"/>
</dbReference>
<gene>
    <name evidence="2" type="ORF">CONPUDRAFT_162845</name>
</gene>
<sequence length="127" mass="13784">MAPEMIHPSGGGGRVEYGYKVDMYAFGILLLELSLRVPEGSRWIECVPPSVDGGSASLNAAVELVDNHEARHLIAQLIHRDPSKRPSSASFLISGPAIFPTSRDCMFRRHKFCKIGAGQQPALATSH</sequence>
<accession>A0A5M3N313</accession>
<feature type="domain" description="Protein kinase" evidence="1">
    <location>
        <begin position="1"/>
        <end position="98"/>
    </location>
</feature>
<dbReference type="KEGG" id="cput:CONPUDRAFT_162845"/>
<evidence type="ECO:0000259" key="1">
    <source>
        <dbReference type="PROSITE" id="PS50011"/>
    </source>
</evidence>
<comment type="caution">
    <text evidence="2">The sequence shown here is derived from an EMBL/GenBank/DDBJ whole genome shotgun (WGS) entry which is preliminary data.</text>
</comment>
<name>A0A5M3N313_CONPW</name>
<dbReference type="Gene3D" id="1.10.510.10">
    <property type="entry name" value="Transferase(Phosphotransferase) domain 1"/>
    <property type="match status" value="1"/>
</dbReference>
<dbReference type="OrthoDB" id="676979at2759"/>
<dbReference type="Proteomes" id="UP000053558">
    <property type="component" value="Unassembled WGS sequence"/>
</dbReference>
<dbReference type="EMBL" id="JH711574">
    <property type="protein sequence ID" value="EIW85706.1"/>
    <property type="molecule type" value="Genomic_DNA"/>
</dbReference>
<dbReference type="GO" id="GO:0004672">
    <property type="term" value="F:protein kinase activity"/>
    <property type="evidence" value="ECO:0007669"/>
    <property type="project" value="InterPro"/>
</dbReference>
<evidence type="ECO:0000313" key="3">
    <source>
        <dbReference type="Proteomes" id="UP000053558"/>
    </source>
</evidence>
<dbReference type="RefSeq" id="XP_007765113.1">
    <property type="nucleotide sequence ID" value="XM_007766923.1"/>
</dbReference>
<dbReference type="GO" id="GO:0005524">
    <property type="term" value="F:ATP binding"/>
    <property type="evidence" value="ECO:0007669"/>
    <property type="project" value="InterPro"/>
</dbReference>
<evidence type="ECO:0000313" key="2">
    <source>
        <dbReference type="EMBL" id="EIW85706.1"/>
    </source>
</evidence>
<feature type="non-terminal residue" evidence="2">
    <location>
        <position position="1"/>
    </location>
</feature>
<reference evidence="3" key="1">
    <citation type="journal article" date="2012" name="Science">
        <title>The Paleozoic origin of enzymatic lignin decomposition reconstructed from 31 fungal genomes.</title>
        <authorList>
            <person name="Floudas D."/>
            <person name="Binder M."/>
            <person name="Riley R."/>
            <person name="Barry K."/>
            <person name="Blanchette R.A."/>
            <person name="Henrissat B."/>
            <person name="Martinez A.T."/>
            <person name="Otillar R."/>
            <person name="Spatafora J.W."/>
            <person name="Yadav J.S."/>
            <person name="Aerts A."/>
            <person name="Benoit I."/>
            <person name="Boyd A."/>
            <person name="Carlson A."/>
            <person name="Copeland A."/>
            <person name="Coutinho P.M."/>
            <person name="de Vries R.P."/>
            <person name="Ferreira P."/>
            <person name="Findley K."/>
            <person name="Foster B."/>
            <person name="Gaskell J."/>
            <person name="Glotzer D."/>
            <person name="Gorecki P."/>
            <person name="Heitman J."/>
            <person name="Hesse C."/>
            <person name="Hori C."/>
            <person name="Igarashi K."/>
            <person name="Jurgens J.A."/>
            <person name="Kallen N."/>
            <person name="Kersten P."/>
            <person name="Kohler A."/>
            <person name="Kuees U."/>
            <person name="Kumar T.K.A."/>
            <person name="Kuo A."/>
            <person name="LaButti K."/>
            <person name="Larrondo L.F."/>
            <person name="Lindquist E."/>
            <person name="Ling A."/>
            <person name="Lombard V."/>
            <person name="Lucas S."/>
            <person name="Lundell T."/>
            <person name="Martin R."/>
            <person name="McLaughlin D.J."/>
            <person name="Morgenstern I."/>
            <person name="Morin E."/>
            <person name="Murat C."/>
            <person name="Nagy L.G."/>
            <person name="Nolan M."/>
            <person name="Ohm R.A."/>
            <person name="Patyshakuliyeva A."/>
            <person name="Rokas A."/>
            <person name="Ruiz-Duenas F.J."/>
            <person name="Sabat G."/>
            <person name="Salamov A."/>
            <person name="Samejima M."/>
            <person name="Schmutz J."/>
            <person name="Slot J.C."/>
            <person name="St John F."/>
            <person name="Stenlid J."/>
            <person name="Sun H."/>
            <person name="Sun S."/>
            <person name="Syed K."/>
            <person name="Tsang A."/>
            <person name="Wiebenga A."/>
            <person name="Young D."/>
            <person name="Pisabarro A."/>
            <person name="Eastwood D.C."/>
            <person name="Martin F."/>
            <person name="Cullen D."/>
            <person name="Grigoriev I.V."/>
            <person name="Hibbett D.S."/>
        </authorList>
    </citation>
    <scope>NUCLEOTIDE SEQUENCE [LARGE SCALE GENOMIC DNA]</scope>
    <source>
        <strain evidence="3">RWD-64-598 SS2</strain>
    </source>
</reference>
<dbReference type="SUPFAM" id="SSF56112">
    <property type="entry name" value="Protein kinase-like (PK-like)"/>
    <property type="match status" value="1"/>
</dbReference>
<dbReference type="GeneID" id="19204792"/>
<dbReference type="AlphaFoldDB" id="A0A5M3N313"/>
<dbReference type="PROSITE" id="PS50011">
    <property type="entry name" value="PROTEIN_KINASE_DOM"/>
    <property type="match status" value="1"/>
</dbReference>
<proteinExistence type="predicted"/>